<dbReference type="GO" id="GO:0004519">
    <property type="term" value="F:endonuclease activity"/>
    <property type="evidence" value="ECO:0007669"/>
    <property type="project" value="UniProtKB-KW"/>
</dbReference>
<proteinExistence type="predicted"/>
<evidence type="ECO:0000259" key="1">
    <source>
        <dbReference type="Pfam" id="PF07510"/>
    </source>
</evidence>
<feature type="domain" description="GmrSD restriction endonucleases C-terminal" evidence="1">
    <location>
        <begin position="73"/>
        <end position="173"/>
    </location>
</feature>
<sequence length="189" mass="21018">MPLREAVASLPVAAEDRTGYDREESFGTWIDADRDGCNTRAEVLLDEALQAPEVTGRCSLVPGTGRWYSWYDDQYVTSARDLDVDHLVPLAEAWDSGASAWPQVRRVAYANDLSDPGHLVAVTKRSNRQKSDRDPVEWMPDQAVHCHYTADWVTAKLRYGLSVDPAEKRKLTELASGCPNAPLTYTPAP</sequence>
<dbReference type="RefSeq" id="WP_311728262.1">
    <property type="nucleotide sequence ID" value="NZ_JAVRFD010000021.1"/>
</dbReference>
<dbReference type="EMBL" id="JAVRFD010000021">
    <property type="protein sequence ID" value="MDT0547740.1"/>
    <property type="molecule type" value="Genomic_DNA"/>
</dbReference>
<gene>
    <name evidence="2" type="ORF">RND15_34365</name>
</gene>
<dbReference type="Pfam" id="PF07510">
    <property type="entry name" value="GmrSD_C"/>
    <property type="match status" value="1"/>
</dbReference>
<reference evidence="2" key="1">
    <citation type="submission" date="2024-05" db="EMBL/GenBank/DDBJ databases">
        <title>30 novel species of actinomycetes from the DSMZ collection.</title>
        <authorList>
            <person name="Nouioui I."/>
        </authorList>
    </citation>
    <scope>NUCLEOTIDE SEQUENCE</scope>
    <source>
        <strain evidence="2">DSM 41529</strain>
    </source>
</reference>
<evidence type="ECO:0000313" key="2">
    <source>
        <dbReference type="EMBL" id="MDT0547740.1"/>
    </source>
</evidence>
<dbReference type="Proteomes" id="UP001180754">
    <property type="component" value="Unassembled WGS sequence"/>
</dbReference>
<keyword evidence="2" id="KW-0540">Nuclease</keyword>
<evidence type="ECO:0000313" key="3">
    <source>
        <dbReference type="Proteomes" id="UP001180754"/>
    </source>
</evidence>
<comment type="caution">
    <text evidence="2">The sequence shown here is derived from an EMBL/GenBank/DDBJ whole genome shotgun (WGS) entry which is preliminary data.</text>
</comment>
<protein>
    <submittedName>
        <fullName evidence="2">HNH endonuclease family protein</fullName>
    </submittedName>
</protein>
<keyword evidence="3" id="KW-1185">Reference proteome</keyword>
<keyword evidence="2" id="KW-0378">Hydrolase</keyword>
<dbReference type="PANTHER" id="PTHR24094:SF15">
    <property type="entry name" value="AMP-DEPENDENT SYNTHETASE_LIGASE DOMAIN-CONTAINING PROTEIN-RELATED"/>
    <property type="match status" value="1"/>
</dbReference>
<dbReference type="PANTHER" id="PTHR24094">
    <property type="entry name" value="SECRETED PROTEIN"/>
    <property type="match status" value="1"/>
</dbReference>
<keyword evidence="2" id="KW-0255">Endonuclease</keyword>
<accession>A0ABU2XQG8</accession>
<organism evidence="2 3">
    <name type="scientific">Streptomyces lonegramiae</name>
    <dbReference type="NCBI Taxonomy" id="3075524"/>
    <lineage>
        <taxon>Bacteria</taxon>
        <taxon>Bacillati</taxon>
        <taxon>Actinomycetota</taxon>
        <taxon>Actinomycetes</taxon>
        <taxon>Kitasatosporales</taxon>
        <taxon>Streptomycetaceae</taxon>
        <taxon>Streptomyces</taxon>
    </lineage>
</organism>
<dbReference type="InterPro" id="IPR011089">
    <property type="entry name" value="GmrSD_C"/>
</dbReference>
<name>A0ABU2XQG8_9ACTN</name>